<gene>
    <name evidence="2" type="ORF">HMPREF0973_00357</name>
</gene>
<protein>
    <submittedName>
        <fullName evidence="2">Uncharacterized protein</fullName>
    </submittedName>
</protein>
<sequence>MRTDEGVCPYFKDVIRKILPPSLSILIRLMASINGAFLMLFQL</sequence>
<organism evidence="2 3">
    <name type="scientific">Prevotella veroralis F0319</name>
    <dbReference type="NCBI Taxonomy" id="649761"/>
    <lineage>
        <taxon>Bacteria</taxon>
        <taxon>Pseudomonadati</taxon>
        <taxon>Bacteroidota</taxon>
        <taxon>Bacteroidia</taxon>
        <taxon>Bacteroidales</taxon>
        <taxon>Prevotellaceae</taxon>
        <taxon>Prevotella</taxon>
    </lineage>
</organism>
<evidence type="ECO:0000313" key="3">
    <source>
        <dbReference type="Proteomes" id="UP000003327"/>
    </source>
</evidence>
<reference evidence="2 3" key="1">
    <citation type="submission" date="2009-09" db="EMBL/GenBank/DDBJ databases">
        <authorList>
            <person name="Weinstock G."/>
            <person name="Sodergren E."/>
            <person name="Clifton S."/>
            <person name="Fulton L."/>
            <person name="Fulton B."/>
            <person name="Courtney L."/>
            <person name="Fronick C."/>
            <person name="Harrison M."/>
            <person name="Strong C."/>
            <person name="Farmer C."/>
            <person name="Delahaunty K."/>
            <person name="Markovic C."/>
            <person name="Hall O."/>
            <person name="Minx P."/>
            <person name="Tomlinson C."/>
            <person name="Mitreva M."/>
            <person name="Nelson J."/>
            <person name="Hou S."/>
            <person name="Wollam A."/>
            <person name="Pepin K.H."/>
            <person name="Johnson M."/>
            <person name="Bhonagiri V."/>
            <person name="Nash W.E."/>
            <person name="Warren W."/>
            <person name="Chinwalla A."/>
            <person name="Mardis E.R."/>
            <person name="Wilson R.K."/>
        </authorList>
    </citation>
    <scope>NUCLEOTIDE SEQUENCE [LARGE SCALE GENOMIC DNA]</scope>
    <source>
        <strain evidence="2 3">F0319</strain>
    </source>
</reference>
<keyword evidence="1" id="KW-0812">Transmembrane</keyword>
<keyword evidence="1" id="KW-1133">Transmembrane helix</keyword>
<dbReference type="Proteomes" id="UP000003327">
    <property type="component" value="Unassembled WGS sequence"/>
</dbReference>
<dbReference type="EMBL" id="ACVA01000013">
    <property type="protein sequence ID" value="EEX19416.1"/>
    <property type="molecule type" value="Genomic_DNA"/>
</dbReference>
<evidence type="ECO:0000313" key="2">
    <source>
        <dbReference type="EMBL" id="EEX19416.1"/>
    </source>
</evidence>
<comment type="caution">
    <text evidence="2">The sequence shown here is derived from an EMBL/GenBank/DDBJ whole genome shotgun (WGS) entry which is preliminary data.</text>
</comment>
<evidence type="ECO:0000256" key="1">
    <source>
        <dbReference type="SAM" id="Phobius"/>
    </source>
</evidence>
<keyword evidence="3" id="KW-1185">Reference proteome</keyword>
<feature type="transmembrane region" description="Helical" evidence="1">
    <location>
        <begin position="23"/>
        <end position="41"/>
    </location>
</feature>
<dbReference type="HOGENOM" id="CLU_3237912_0_0_10"/>
<keyword evidence="1" id="KW-0472">Membrane</keyword>
<dbReference type="AlphaFoldDB" id="C9ML82"/>
<proteinExistence type="predicted"/>
<name>C9ML82_9BACT</name>
<accession>C9ML82</accession>